<dbReference type="Proteomes" id="UP000011058">
    <property type="component" value="Chromosome"/>
</dbReference>
<keyword evidence="2" id="KW-0813">Transport</keyword>
<dbReference type="GO" id="GO:0015768">
    <property type="term" value="P:maltose transport"/>
    <property type="evidence" value="ECO:0007669"/>
    <property type="project" value="TreeGrafter"/>
</dbReference>
<reference evidence="4 5" key="1">
    <citation type="journal article" date="2012" name="J. Bacteriol.">
        <title>Genome Sequence of Fibrella aestuarina BUZ 2T, a Filamentous Marine Bacterium.</title>
        <authorList>
            <person name="Filippini M."/>
            <person name="Qi W."/>
            <person name="Blom J."/>
            <person name="Goesmann A."/>
            <person name="Smits T.H."/>
            <person name="Bagheri H.C."/>
        </authorList>
    </citation>
    <scope>NUCLEOTIDE SEQUENCE [LARGE SCALE GENOMIC DNA]</scope>
    <source>
        <strain evidence="5">BUZ 2T</strain>
    </source>
</reference>
<dbReference type="AlphaFoldDB" id="I0K608"/>
<dbReference type="eggNOG" id="COG1653">
    <property type="taxonomic scope" value="Bacteria"/>
</dbReference>
<comment type="similarity">
    <text evidence="1">Belongs to the bacterial solute-binding protein 1 family.</text>
</comment>
<proteinExistence type="inferred from homology"/>
<evidence type="ECO:0000313" key="4">
    <source>
        <dbReference type="EMBL" id="CCG99561.1"/>
    </source>
</evidence>
<evidence type="ECO:0000313" key="5">
    <source>
        <dbReference type="Proteomes" id="UP000011058"/>
    </source>
</evidence>
<accession>I0K608</accession>
<protein>
    <submittedName>
        <fullName evidence="4">Extracellular solute-binding protein family 1</fullName>
    </submittedName>
</protein>
<dbReference type="PANTHER" id="PTHR30061">
    <property type="entry name" value="MALTOSE-BINDING PERIPLASMIC PROTEIN"/>
    <property type="match status" value="1"/>
</dbReference>
<evidence type="ECO:0000256" key="3">
    <source>
        <dbReference type="ARBA" id="ARBA00022729"/>
    </source>
</evidence>
<dbReference type="GO" id="GO:1901982">
    <property type="term" value="F:maltose binding"/>
    <property type="evidence" value="ECO:0007669"/>
    <property type="project" value="TreeGrafter"/>
</dbReference>
<dbReference type="PANTHER" id="PTHR30061:SF50">
    <property type="entry name" value="MALTOSE_MALTODEXTRIN-BINDING PERIPLASMIC PROTEIN"/>
    <property type="match status" value="1"/>
</dbReference>
<evidence type="ECO:0000256" key="2">
    <source>
        <dbReference type="ARBA" id="ARBA00022448"/>
    </source>
</evidence>
<organism evidence="4 5">
    <name type="scientific">Fibrella aestuarina BUZ 2</name>
    <dbReference type="NCBI Taxonomy" id="1166018"/>
    <lineage>
        <taxon>Bacteria</taxon>
        <taxon>Pseudomonadati</taxon>
        <taxon>Bacteroidota</taxon>
        <taxon>Cytophagia</taxon>
        <taxon>Cytophagales</taxon>
        <taxon>Spirosomataceae</taxon>
        <taxon>Fibrella</taxon>
    </lineage>
</organism>
<dbReference type="GO" id="GO:0055052">
    <property type="term" value="C:ATP-binding cassette (ABC) transporter complex, substrate-binding subunit-containing"/>
    <property type="evidence" value="ECO:0007669"/>
    <property type="project" value="TreeGrafter"/>
</dbReference>
<dbReference type="Gene3D" id="3.40.190.10">
    <property type="entry name" value="Periplasmic binding protein-like II"/>
    <property type="match status" value="2"/>
</dbReference>
<evidence type="ECO:0000256" key="1">
    <source>
        <dbReference type="ARBA" id="ARBA00008520"/>
    </source>
</evidence>
<name>I0K608_9BACT</name>
<dbReference type="InterPro" id="IPR006059">
    <property type="entry name" value="SBP"/>
</dbReference>
<dbReference type="SUPFAM" id="SSF53850">
    <property type="entry name" value="Periplasmic binding protein-like II"/>
    <property type="match status" value="1"/>
</dbReference>
<dbReference type="HOGENOM" id="CLU_031285_6_0_10"/>
<dbReference type="GO" id="GO:0042956">
    <property type="term" value="P:maltodextrin transmembrane transport"/>
    <property type="evidence" value="ECO:0007669"/>
    <property type="project" value="TreeGrafter"/>
</dbReference>
<dbReference type="Pfam" id="PF13416">
    <property type="entry name" value="SBP_bac_8"/>
    <property type="match status" value="1"/>
</dbReference>
<keyword evidence="5" id="KW-1185">Reference proteome</keyword>
<gene>
    <name evidence="4" type="ORF">FAES_1551</name>
</gene>
<keyword evidence="3" id="KW-0732">Signal</keyword>
<sequence length="455" mass="51201">MNTAQCTMHNELASQLRSWFRKVNPLYIVHCAVFISFAACRPQNTDTSRPLVFWCSNNAAEITLAKEFTEQWQRTQPAVPLRYQPIPEGRSSEEIILASVVGKTTPDIYANMWQGSVEMYAKAGVLVPLDTIPGFLAFIRERCDSLAIQEITSGDGHIYQVPWKVNPIMTLCNTGILAGLLPNAGSYRYNAFLKAGQAVQKDADHDGYVDQWLGYTEVRPIWYERLFNFYPLYLAASGGAPLLTQQPGQKAKAAFNNAAAVGVFRFLQTLYRNNYFAKERLSATRDPFIAQRIATLFTGPWQVGFLEKYGDADLRYQFYSLPVPDAHQGPVYTYADPKNIVIFNTCPNPAAAWSFVKTLIDRPGDLRLLELTGQLPRRKSLTADPYFAPFLSQHPRLKPFAEQARYLKGVDNHELIVEVFDIISQEYEACVVYNRKPPETAISDAAKAVDVLLGN</sequence>
<dbReference type="KEGG" id="fae:FAES_1551"/>
<dbReference type="STRING" id="1166018.FAES_1551"/>
<dbReference type="EMBL" id="HE796683">
    <property type="protein sequence ID" value="CCG99561.1"/>
    <property type="molecule type" value="Genomic_DNA"/>
</dbReference>